<keyword evidence="6 7" id="KW-0472">Membrane</keyword>
<dbReference type="PANTHER" id="PTHR43386">
    <property type="entry name" value="OLIGOPEPTIDE TRANSPORT SYSTEM PERMEASE PROTEIN APPC"/>
    <property type="match status" value="1"/>
</dbReference>
<dbReference type="PROSITE" id="PS50928">
    <property type="entry name" value="ABC_TM1"/>
    <property type="match status" value="1"/>
</dbReference>
<feature type="transmembrane region" description="Helical" evidence="7">
    <location>
        <begin position="253"/>
        <end position="273"/>
    </location>
</feature>
<organism evidence="9 10">
    <name type="scientific">Candidatus Flavonifractor merdigallinarum</name>
    <dbReference type="NCBI Taxonomy" id="2838589"/>
    <lineage>
        <taxon>Bacteria</taxon>
        <taxon>Bacillati</taxon>
        <taxon>Bacillota</taxon>
        <taxon>Clostridia</taxon>
        <taxon>Eubacteriales</taxon>
        <taxon>Oscillospiraceae</taxon>
        <taxon>Flavonifractor</taxon>
    </lineage>
</organism>
<feature type="domain" description="ABC transmembrane type-1" evidence="8">
    <location>
        <begin position="82"/>
        <end position="273"/>
    </location>
</feature>
<keyword evidence="3" id="KW-1003">Cell membrane</keyword>
<keyword evidence="2 7" id="KW-0813">Transport</keyword>
<dbReference type="AlphaFoldDB" id="A0A9D1YAF0"/>
<comment type="similarity">
    <text evidence="7">Belongs to the binding-protein-dependent transport system permease family.</text>
</comment>
<dbReference type="CDD" id="cd06261">
    <property type="entry name" value="TM_PBP2"/>
    <property type="match status" value="1"/>
</dbReference>
<name>A0A9D1YAF0_9FIRM</name>
<dbReference type="SUPFAM" id="SSF161098">
    <property type="entry name" value="MetI-like"/>
    <property type="match status" value="1"/>
</dbReference>
<dbReference type="GO" id="GO:0055085">
    <property type="term" value="P:transmembrane transport"/>
    <property type="evidence" value="ECO:0007669"/>
    <property type="project" value="InterPro"/>
</dbReference>
<evidence type="ECO:0000256" key="7">
    <source>
        <dbReference type="RuleBase" id="RU363032"/>
    </source>
</evidence>
<dbReference type="Proteomes" id="UP000823868">
    <property type="component" value="Unassembled WGS sequence"/>
</dbReference>
<dbReference type="GO" id="GO:0005886">
    <property type="term" value="C:plasma membrane"/>
    <property type="evidence" value="ECO:0007669"/>
    <property type="project" value="UniProtKB-SubCell"/>
</dbReference>
<evidence type="ECO:0000313" key="9">
    <source>
        <dbReference type="EMBL" id="HIY22297.1"/>
    </source>
</evidence>
<proteinExistence type="inferred from homology"/>
<evidence type="ECO:0000256" key="3">
    <source>
        <dbReference type="ARBA" id="ARBA00022475"/>
    </source>
</evidence>
<dbReference type="Pfam" id="PF12911">
    <property type="entry name" value="OppC_N"/>
    <property type="match status" value="1"/>
</dbReference>
<dbReference type="InterPro" id="IPR025966">
    <property type="entry name" value="OppC_N"/>
</dbReference>
<protein>
    <submittedName>
        <fullName evidence="9">ABC transporter permease</fullName>
    </submittedName>
</protein>
<comment type="subcellular location">
    <subcellularLocation>
        <location evidence="1 7">Cell membrane</location>
        <topology evidence="1 7">Multi-pass membrane protein</topology>
    </subcellularLocation>
</comment>
<dbReference type="Gene3D" id="1.10.3720.10">
    <property type="entry name" value="MetI-like"/>
    <property type="match status" value="1"/>
</dbReference>
<evidence type="ECO:0000259" key="8">
    <source>
        <dbReference type="PROSITE" id="PS50928"/>
    </source>
</evidence>
<feature type="transmembrane region" description="Helical" evidence="7">
    <location>
        <begin position="130"/>
        <end position="157"/>
    </location>
</feature>
<accession>A0A9D1YAF0</accession>
<comment type="caution">
    <text evidence="9">The sequence shown here is derived from an EMBL/GenBank/DDBJ whole genome shotgun (WGS) entry which is preliminary data.</text>
</comment>
<feature type="transmembrane region" description="Helical" evidence="7">
    <location>
        <begin position="84"/>
        <end position="109"/>
    </location>
</feature>
<keyword evidence="4 7" id="KW-0812">Transmembrane</keyword>
<evidence type="ECO:0000256" key="1">
    <source>
        <dbReference type="ARBA" id="ARBA00004651"/>
    </source>
</evidence>
<evidence type="ECO:0000256" key="6">
    <source>
        <dbReference type="ARBA" id="ARBA00023136"/>
    </source>
</evidence>
<keyword evidence="5 7" id="KW-1133">Transmembrane helix</keyword>
<gene>
    <name evidence="9" type="ORF">H9841_10425</name>
</gene>
<evidence type="ECO:0000313" key="10">
    <source>
        <dbReference type="Proteomes" id="UP000823868"/>
    </source>
</evidence>
<evidence type="ECO:0000256" key="5">
    <source>
        <dbReference type="ARBA" id="ARBA00022989"/>
    </source>
</evidence>
<dbReference type="Pfam" id="PF00528">
    <property type="entry name" value="BPD_transp_1"/>
    <property type="match status" value="1"/>
</dbReference>
<dbReference type="InterPro" id="IPR050366">
    <property type="entry name" value="BP-dependent_transpt_permease"/>
</dbReference>
<feature type="transmembrane region" description="Helical" evidence="7">
    <location>
        <begin position="20"/>
        <end position="38"/>
    </location>
</feature>
<dbReference type="EMBL" id="DXDX01000189">
    <property type="protein sequence ID" value="HIY22297.1"/>
    <property type="molecule type" value="Genomic_DNA"/>
</dbReference>
<reference evidence="9" key="2">
    <citation type="submission" date="2021-04" db="EMBL/GenBank/DDBJ databases">
        <authorList>
            <person name="Gilroy R."/>
        </authorList>
    </citation>
    <scope>NUCLEOTIDE SEQUENCE</scope>
    <source>
        <strain evidence="9">ChiBcec16_6824</strain>
    </source>
</reference>
<evidence type="ECO:0000256" key="2">
    <source>
        <dbReference type="ARBA" id="ARBA00022448"/>
    </source>
</evidence>
<sequence>MSGKKAQNSTPWQRFRRDRWAMVGLCILAAEAVLVLLLPPLMGLEPNVTDRAAGFWAPPSWEHWLGTDDVGRDVFARLLYGGRVSLLVGFSAAAISVAVGVPLGLLAGYRRGVCEFWIMRCADVFQSFPTTVLVLCLVALVGASVWNIVVVIGLLGWTSIARLVYGNTLSVREQEYILAVRALGGSTATILRRNVLPNVISPVWAALAQRVGRAILSESSLSFLGVGIRTPQASWGNIVQYATNITVFSDYPWIWVPPSVCIVVTVFALQFVGDGLRDAMDPKYVSSTGVEERNAFCRDTPVELLAALEDPDES</sequence>
<dbReference type="InterPro" id="IPR035906">
    <property type="entry name" value="MetI-like_sf"/>
</dbReference>
<reference evidence="9" key="1">
    <citation type="journal article" date="2021" name="PeerJ">
        <title>Extensive microbial diversity within the chicken gut microbiome revealed by metagenomics and culture.</title>
        <authorList>
            <person name="Gilroy R."/>
            <person name="Ravi A."/>
            <person name="Getino M."/>
            <person name="Pursley I."/>
            <person name="Horton D.L."/>
            <person name="Alikhan N.F."/>
            <person name="Baker D."/>
            <person name="Gharbi K."/>
            <person name="Hall N."/>
            <person name="Watson M."/>
            <person name="Adriaenssens E.M."/>
            <person name="Foster-Nyarko E."/>
            <person name="Jarju S."/>
            <person name="Secka A."/>
            <person name="Antonio M."/>
            <person name="Oren A."/>
            <person name="Chaudhuri R.R."/>
            <person name="La Ragione R."/>
            <person name="Hildebrand F."/>
            <person name="Pallen M.J."/>
        </authorList>
    </citation>
    <scope>NUCLEOTIDE SEQUENCE</scope>
    <source>
        <strain evidence="9">ChiBcec16_6824</strain>
    </source>
</reference>
<evidence type="ECO:0000256" key="4">
    <source>
        <dbReference type="ARBA" id="ARBA00022692"/>
    </source>
</evidence>
<dbReference type="InterPro" id="IPR000515">
    <property type="entry name" value="MetI-like"/>
</dbReference>
<dbReference type="PANTHER" id="PTHR43386:SF1">
    <property type="entry name" value="D,D-DIPEPTIDE TRANSPORT SYSTEM PERMEASE PROTEIN DDPC-RELATED"/>
    <property type="match status" value="1"/>
</dbReference>